<evidence type="ECO:0000313" key="11">
    <source>
        <dbReference type="EMBL" id="KAK7098452.1"/>
    </source>
</evidence>
<evidence type="ECO:0000256" key="5">
    <source>
        <dbReference type="ARBA" id="ARBA00022801"/>
    </source>
</evidence>
<dbReference type="GO" id="GO:0004222">
    <property type="term" value="F:metalloendopeptidase activity"/>
    <property type="evidence" value="ECO:0007669"/>
    <property type="project" value="InterPro"/>
</dbReference>
<dbReference type="Pfam" id="PF01431">
    <property type="entry name" value="Peptidase_M13"/>
    <property type="match status" value="1"/>
</dbReference>
<evidence type="ECO:0000256" key="3">
    <source>
        <dbReference type="ARBA" id="ARBA00022670"/>
    </source>
</evidence>
<evidence type="ECO:0000256" key="8">
    <source>
        <dbReference type="SAM" id="Phobius"/>
    </source>
</evidence>
<keyword evidence="12" id="KW-1185">Reference proteome</keyword>
<proteinExistence type="inferred from homology"/>
<dbReference type="InterPro" id="IPR024079">
    <property type="entry name" value="MetalloPept_cat_dom_sf"/>
</dbReference>
<evidence type="ECO:0000256" key="4">
    <source>
        <dbReference type="ARBA" id="ARBA00022723"/>
    </source>
</evidence>
<keyword evidence="4" id="KW-0479">Metal-binding</keyword>
<evidence type="ECO:0000256" key="7">
    <source>
        <dbReference type="ARBA" id="ARBA00023049"/>
    </source>
</evidence>
<dbReference type="CDD" id="cd08662">
    <property type="entry name" value="M13"/>
    <property type="match status" value="1"/>
</dbReference>
<dbReference type="InterPro" id="IPR042089">
    <property type="entry name" value="Peptidase_M13_dom_2"/>
</dbReference>
<keyword evidence="6" id="KW-0862">Zinc</keyword>
<feature type="transmembrane region" description="Helical" evidence="8">
    <location>
        <begin position="32"/>
        <end position="52"/>
    </location>
</feature>
<dbReference type="InterPro" id="IPR000718">
    <property type="entry name" value="Peptidase_M13"/>
</dbReference>
<dbReference type="GO" id="GO:0046872">
    <property type="term" value="F:metal ion binding"/>
    <property type="evidence" value="ECO:0007669"/>
    <property type="project" value="UniProtKB-KW"/>
</dbReference>
<keyword evidence="3" id="KW-0645">Protease</keyword>
<dbReference type="GO" id="GO:0005886">
    <property type="term" value="C:plasma membrane"/>
    <property type="evidence" value="ECO:0007669"/>
    <property type="project" value="TreeGrafter"/>
</dbReference>
<evidence type="ECO:0000256" key="1">
    <source>
        <dbReference type="ARBA" id="ARBA00001947"/>
    </source>
</evidence>
<dbReference type="SUPFAM" id="SSF55486">
    <property type="entry name" value="Metalloproteases ('zincins'), catalytic domain"/>
    <property type="match status" value="1"/>
</dbReference>
<sequence>MADEFNTNDKNSIFGDSTMITFRAFRFGFREILLGLVAAFLLVLCLLFAGLFGHSAVELKEAEVGRSRAENVCKNSMCLKTSGHLMELLNVSVSPCDNFHAFACGGYKVKNPVDRYSFGPDMLTQMAQVNEDRLMTILSAPSKKYTPWSAEKKLKDFYRSCTDDFTREQLKAKPLLDKIISKLGGWTVLNSSWNPSTWNLTAALMVVQTDFWVDAFYATRVTWDSFGSRGRIISIFPGGTGRYMRWSDYTSTSTTSVKLQGDYKKFMTTVAKLIARDAHVSDSRVTDRIGTFVGDAYEVESKIARFASNTRFSRDAFSHSQKVTLDQLKQSFPEIDWTMQLSYMFNEAHVTGSTKVVEPYPTYISNLTAMIRNLDSDQAVKNRKLNNYLMWRVLEVYVMDLSWEYMHANRQVYVDKYGPVNFLGLGTQKYCFMLAKHYFDIALSSLYVYTNFEKKNKDKVTDITDTVKTAIEEMLTSNTWMDQGTKDYAIAKIKGSSYKIGYPEFMEDESKVDAMYAKLEINPKDFFSNLLACNQQHRREWNRRLLLGEDRKEWIFNAWYTHMAVFWYWDEVIAPAGILQFPMYTYDMPHYYTFGAIGSLFGQFIHHLIDDRGRRWDKGGVLMKAKNGWWSDQTSKNFDKAAQCVANIYNNVTQGPYFSHNGNDVTVDVDGDKYAGKAMTITTGIRLAYNAYKAWQKTHGTDPYPPGLKYTPEQLFFIAHAQVFCYNRNPMWDYVLIAFFRGSSVNEETRVNIPLQELPEFSQAFGCQASDNMVPDNRCTYY</sequence>
<name>A0AAN9B3X7_9CAEN</name>
<keyword evidence="7" id="KW-0482">Metalloprotease</keyword>
<dbReference type="AlphaFoldDB" id="A0AAN9B3X7"/>
<dbReference type="Gene3D" id="1.10.1380.10">
    <property type="entry name" value="Neutral endopeptidase , domain2"/>
    <property type="match status" value="1"/>
</dbReference>
<protein>
    <submittedName>
        <fullName evidence="11">Uncharacterized protein</fullName>
    </submittedName>
</protein>
<dbReference type="PANTHER" id="PTHR11733:SF167">
    <property type="entry name" value="FI17812P1-RELATED"/>
    <property type="match status" value="1"/>
</dbReference>
<dbReference type="EMBL" id="JBAMIC010000012">
    <property type="protein sequence ID" value="KAK7098452.1"/>
    <property type="molecule type" value="Genomic_DNA"/>
</dbReference>
<dbReference type="Gene3D" id="3.40.390.10">
    <property type="entry name" value="Collagenase (Catalytic Domain)"/>
    <property type="match status" value="1"/>
</dbReference>
<evidence type="ECO:0000313" key="12">
    <source>
        <dbReference type="Proteomes" id="UP001374579"/>
    </source>
</evidence>
<organism evidence="11 12">
    <name type="scientific">Littorina saxatilis</name>
    <dbReference type="NCBI Taxonomy" id="31220"/>
    <lineage>
        <taxon>Eukaryota</taxon>
        <taxon>Metazoa</taxon>
        <taxon>Spiralia</taxon>
        <taxon>Lophotrochozoa</taxon>
        <taxon>Mollusca</taxon>
        <taxon>Gastropoda</taxon>
        <taxon>Caenogastropoda</taxon>
        <taxon>Littorinimorpha</taxon>
        <taxon>Littorinoidea</taxon>
        <taxon>Littorinidae</taxon>
        <taxon>Littorina</taxon>
    </lineage>
</organism>
<gene>
    <name evidence="11" type="ORF">V1264_002744</name>
</gene>
<comment type="caution">
    <text evidence="11">The sequence shown here is derived from an EMBL/GenBank/DDBJ whole genome shotgun (WGS) entry which is preliminary data.</text>
</comment>
<dbReference type="InterPro" id="IPR018497">
    <property type="entry name" value="Peptidase_M13_C"/>
</dbReference>
<dbReference type="GO" id="GO:0016485">
    <property type="term" value="P:protein processing"/>
    <property type="evidence" value="ECO:0007669"/>
    <property type="project" value="TreeGrafter"/>
</dbReference>
<evidence type="ECO:0000256" key="6">
    <source>
        <dbReference type="ARBA" id="ARBA00022833"/>
    </source>
</evidence>
<evidence type="ECO:0000256" key="2">
    <source>
        <dbReference type="ARBA" id="ARBA00007357"/>
    </source>
</evidence>
<feature type="domain" description="Peptidase M13 N-terminal" evidence="10">
    <location>
        <begin position="95"/>
        <end position="503"/>
    </location>
</feature>
<reference evidence="11 12" key="1">
    <citation type="submission" date="2024-02" db="EMBL/GenBank/DDBJ databases">
        <title>Chromosome-scale genome assembly of the rough periwinkle Littorina saxatilis.</title>
        <authorList>
            <person name="De Jode A."/>
            <person name="Faria R."/>
            <person name="Formenti G."/>
            <person name="Sims Y."/>
            <person name="Smith T.P."/>
            <person name="Tracey A."/>
            <person name="Wood J.M.D."/>
            <person name="Zagrodzka Z.B."/>
            <person name="Johannesson K."/>
            <person name="Butlin R.K."/>
            <person name="Leder E.H."/>
        </authorList>
    </citation>
    <scope>NUCLEOTIDE SEQUENCE [LARGE SCALE GENOMIC DNA]</scope>
    <source>
        <strain evidence="11">Snail1</strain>
        <tissue evidence="11">Muscle</tissue>
    </source>
</reference>
<dbReference type="InterPro" id="IPR008753">
    <property type="entry name" value="Peptidase_M13_N"/>
</dbReference>
<keyword evidence="8" id="KW-0472">Membrane</keyword>
<accession>A0AAN9B3X7</accession>
<comment type="similarity">
    <text evidence="2">Belongs to the peptidase M13 family.</text>
</comment>
<evidence type="ECO:0000259" key="9">
    <source>
        <dbReference type="Pfam" id="PF01431"/>
    </source>
</evidence>
<dbReference type="PROSITE" id="PS51885">
    <property type="entry name" value="NEPRILYSIN"/>
    <property type="match status" value="1"/>
</dbReference>
<dbReference type="PANTHER" id="PTHR11733">
    <property type="entry name" value="ZINC METALLOPROTEASE FAMILY M13 NEPRILYSIN-RELATED"/>
    <property type="match status" value="1"/>
</dbReference>
<dbReference type="Proteomes" id="UP001374579">
    <property type="component" value="Unassembled WGS sequence"/>
</dbReference>
<comment type="cofactor">
    <cofactor evidence="1">
        <name>Zn(2+)</name>
        <dbReference type="ChEBI" id="CHEBI:29105"/>
    </cofactor>
</comment>
<dbReference type="Pfam" id="PF05649">
    <property type="entry name" value="Peptidase_M13_N"/>
    <property type="match status" value="1"/>
</dbReference>
<keyword evidence="8" id="KW-1133">Transmembrane helix</keyword>
<evidence type="ECO:0000259" key="10">
    <source>
        <dbReference type="Pfam" id="PF05649"/>
    </source>
</evidence>
<keyword evidence="8" id="KW-0812">Transmembrane</keyword>
<keyword evidence="5" id="KW-0378">Hydrolase</keyword>
<feature type="domain" description="Peptidase M13 C-terminal" evidence="9">
    <location>
        <begin position="570"/>
        <end position="780"/>
    </location>
</feature>